<dbReference type="Pfam" id="PF13456">
    <property type="entry name" value="RVT_3"/>
    <property type="match status" value="1"/>
</dbReference>
<name>A0A2G2VFP2_CAPBA</name>
<dbReference type="GO" id="GO:0005634">
    <property type="term" value="C:nucleus"/>
    <property type="evidence" value="ECO:0007669"/>
    <property type="project" value="TreeGrafter"/>
</dbReference>
<dbReference type="InterPro" id="IPR002156">
    <property type="entry name" value="RNaseH_domain"/>
</dbReference>
<dbReference type="PANTHER" id="PTHR28626">
    <property type="entry name" value="SRR1-LIKE PROTEIN"/>
    <property type="match status" value="1"/>
</dbReference>
<protein>
    <recommendedName>
        <fullName evidence="5">RNase H type-1 domain-containing protein</fullName>
    </recommendedName>
</protein>
<evidence type="ECO:0000259" key="1">
    <source>
        <dbReference type="Pfam" id="PF07985"/>
    </source>
</evidence>
<evidence type="ECO:0000313" key="4">
    <source>
        <dbReference type="Proteomes" id="UP000224567"/>
    </source>
</evidence>
<evidence type="ECO:0000259" key="2">
    <source>
        <dbReference type="Pfam" id="PF13456"/>
    </source>
</evidence>
<dbReference type="Pfam" id="PF14223">
    <property type="entry name" value="Retrotran_gag_2"/>
    <property type="match status" value="1"/>
</dbReference>
<dbReference type="GO" id="GO:0005737">
    <property type="term" value="C:cytoplasm"/>
    <property type="evidence" value="ECO:0007669"/>
    <property type="project" value="TreeGrafter"/>
</dbReference>
<dbReference type="InterPro" id="IPR012942">
    <property type="entry name" value="SRR1-like"/>
</dbReference>
<dbReference type="AlphaFoldDB" id="A0A2G2VFP2"/>
<dbReference type="InterPro" id="IPR036397">
    <property type="entry name" value="RNaseH_sf"/>
</dbReference>
<dbReference type="OrthoDB" id="551431at2759"/>
<feature type="domain" description="RNase H type-1" evidence="2">
    <location>
        <begin position="431"/>
        <end position="544"/>
    </location>
</feature>
<reference evidence="3 4" key="1">
    <citation type="journal article" date="2017" name="Genome Biol.">
        <title>New reference genome sequences of hot pepper reveal the massive evolution of plant disease-resistance genes by retroduplication.</title>
        <authorList>
            <person name="Kim S."/>
            <person name="Park J."/>
            <person name="Yeom S.I."/>
            <person name="Kim Y.M."/>
            <person name="Seo E."/>
            <person name="Kim K.T."/>
            <person name="Kim M.S."/>
            <person name="Lee J.M."/>
            <person name="Cheong K."/>
            <person name="Shin H.S."/>
            <person name="Kim S.B."/>
            <person name="Han K."/>
            <person name="Lee J."/>
            <person name="Park M."/>
            <person name="Lee H.A."/>
            <person name="Lee H.Y."/>
            <person name="Lee Y."/>
            <person name="Oh S."/>
            <person name="Lee J.H."/>
            <person name="Choi E."/>
            <person name="Choi E."/>
            <person name="Lee S.E."/>
            <person name="Jeon J."/>
            <person name="Kim H."/>
            <person name="Choi G."/>
            <person name="Song H."/>
            <person name="Lee J."/>
            <person name="Lee S.C."/>
            <person name="Kwon J.K."/>
            <person name="Lee H.Y."/>
            <person name="Koo N."/>
            <person name="Hong Y."/>
            <person name="Kim R.W."/>
            <person name="Kang W.H."/>
            <person name="Huh J.H."/>
            <person name="Kang B.C."/>
            <person name="Yang T.J."/>
            <person name="Lee Y.H."/>
            <person name="Bennetzen J.L."/>
            <person name="Choi D."/>
        </authorList>
    </citation>
    <scope>NUCLEOTIDE SEQUENCE [LARGE SCALE GENOMIC DNA]</scope>
    <source>
        <strain evidence="4">cv. PBC81</strain>
    </source>
</reference>
<gene>
    <name evidence="3" type="ORF">CQW23_28141</name>
</gene>
<dbReference type="GO" id="GO:0004523">
    <property type="term" value="F:RNA-DNA hybrid ribonuclease activity"/>
    <property type="evidence" value="ECO:0007669"/>
    <property type="project" value="InterPro"/>
</dbReference>
<feature type="domain" description="SRR1-like" evidence="1">
    <location>
        <begin position="258"/>
        <end position="403"/>
    </location>
</feature>
<dbReference type="PANTHER" id="PTHR28626:SF4">
    <property type="entry name" value="PROTEIN SENSITIVITY TO RED LIGHT REDUCED 1-LIKE"/>
    <property type="match status" value="1"/>
</dbReference>
<dbReference type="Gene3D" id="3.30.420.10">
    <property type="entry name" value="Ribonuclease H-like superfamily/Ribonuclease H"/>
    <property type="match status" value="1"/>
</dbReference>
<comment type="caution">
    <text evidence="3">The sequence shown here is derived from an EMBL/GenBank/DDBJ whole genome shotgun (WGS) entry which is preliminary data.</text>
</comment>
<proteinExistence type="predicted"/>
<organism evidence="3 4">
    <name type="scientific">Capsicum baccatum</name>
    <name type="common">Peruvian pepper</name>
    <dbReference type="NCBI Taxonomy" id="33114"/>
    <lineage>
        <taxon>Eukaryota</taxon>
        <taxon>Viridiplantae</taxon>
        <taxon>Streptophyta</taxon>
        <taxon>Embryophyta</taxon>
        <taxon>Tracheophyta</taxon>
        <taxon>Spermatophyta</taxon>
        <taxon>Magnoliopsida</taxon>
        <taxon>eudicotyledons</taxon>
        <taxon>Gunneridae</taxon>
        <taxon>Pentapetalae</taxon>
        <taxon>asterids</taxon>
        <taxon>lamiids</taxon>
        <taxon>Solanales</taxon>
        <taxon>Solanaceae</taxon>
        <taxon>Solanoideae</taxon>
        <taxon>Capsiceae</taxon>
        <taxon>Capsicum</taxon>
    </lineage>
</organism>
<keyword evidence="4" id="KW-1185">Reference proteome</keyword>
<dbReference type="CDD" id="cd06222">
    <property type="entry name" value="RNase_H_like"/>
    <property type="match status" value="1"/>
</dbReference>
<dbReference type="EMBL" id="MLFT02000012">
    <property type="protein sequence ID" value="PHT31804.1"/>
    <property type="molecule type" value="Genomic_DNA"/>
</dbReference>
<reference evidence="4" key="2">
    <citation type="journal article" date="2017" name="J. Anim. Genet.">
        <title>Multiple reference genome sequences of hot pepper reveal the massive evolution of plant disease resistance genes by retroduplication.</title>
        <authorList>
            <person name="Kim S."/>
            <person name="Park J."/>
            <person name="Yeom S.-I."/>
            <person name="Kim Y.-M."/>
            <person name="Seo E."/>
            <person name="Kim K.-T."/>
            <person name="Kim M.-S."/>
            <person name="Lee J.M."/>
            <person name="Cheong K."/>
            <person name="Shin H.-S."/>
            <person name="Kim S.-B."/>
            <person name="Han K."/>
            <person name="Lee J."/>
            <person name="Park M."/>
            <person name="Lee H.-A."/>
            <person name="Lee H.-Y."/>
            <person name="Lee Y."/>
            <person name="Oh S."/>
            <person name="Lee J.H."/>
            <person name="Choi E."/>
            <person name="Choi E."/>
            <person name="Lee S.E."/>
            <person name="Jeon J."/>
            <person name="Kim H."/>
            <person name="Choi G."/>
            <person name="Song H."/>
            <person name="Lee J."/>
            <person name="Lee S.-C."/>
            <person name="Kwon J.-K."/>
            <person name="Lee H.-Y."/>
            <person name="Koo N."/>
            <person name="Hong Y."/>
            <person name="Kim R.W."/>
            <person name="Kang W.-H."/>
            <person name="Huh J.H."/>
            <person name="Kang B.-C."/>
            <person name="Yang T.-J."/>
            <person name="Lee Y.-H."/>
            <person name="Bennetzen J.L."/>
            <person name="Choi D."/>
        </authorList>
    </citation>
    <scope>NUCLEOTIDE SEQUENCE [LARGE SCALE GENOMIC DNA]</scope>
    <source>
        <strain evidence="4">cv. PBC81</strain>
    </source>
</reference>
<evidence type="ECO:0008006" key="5">
    <source>
        <dbReference type="Google" id="ProtNLM"/>
    </source>
</evidence>
<accession>A0A2G2VFP2</accession>
<dbReference type="GO" id="GO:0003676">
    <property type="term" value="F:nucleic acid binding"/>
    <property type="evidence" value="ECO:0007669"/>
    <property type="project" value="InterPro"/>
</dbReference>
<dbReference type="Pfam" id="PF07985">
    <property type="entry name" value="SRR1"/>
    <property type="match status" value="1"/>
</dbReference>
<dbReference type="Proteomes" id="UP000224567">
    <property type="component" value="Unassembled WGS sequence"/>
</dbReference>
<dbReference type="InterPro" id="IPR040044">
    <property type="entry name" value="SRR1L"/>
</dbReference>
<evidence type="ECO:0000313" key="3">
    <source>
        <dbReference type="EMBL" id="PHT31804.1"/>
    </source>
</evidence>
<dbReference type="InterPro" id="IPR044730">
    <property type="entry name" value="RNase_H-like_dom_plant"/>
</dbReference>
<sequence length="733" mass="84222">MRLRLWWETSIDSTSRANALQPMAPTEKPKKFAGIDFKRRQQKMFFYLKTLCLQRFTSEDALEVPEGTSEKDHFIIVEVWKHSDFLCRNYILSGLQDDLYNVYSGTKTSNKSVVSQVKELQVIIHDLLAEECNLVGNPHEWWMDSGSTLHVYANKELFSLFAPAQVEEMIYIVNSATAKVFQLVYKLLEANVNLNHIKIDAGDDMESHVDFHMKDEAERLIEEIELMMNSVKNSKFYAEILLDLKQHKRIRNHLIRLLGSHPHVQVVIYGLGSIESNYVSQFQLAVLLQLKREFSNWISDIEIYYHVMSPVDIIVFKELGLEVLTIEENCKRTAQRPIMFYMPNPYNYLIGNLLGANWSASCLNQIFLLTNSLCDTLGKLALVEGENLETMIRLQRILQFTTEIAIKTSEDKICIPIHSSQVKLNIYGIGTNGDQPGRFGGVFQDHEGKWLARYKGNIDTEDDVTAGLVALRLGMAAWKERKWKAEKLIGDSDNFMLVQYANGLPEPNENTKYMLREILDLLKFRICAVYHVYKETNEAARNWALKDKCPNKGPNAASERKLYVGNLHSNMTELQLRQKWLNGDKLESLQVGVLNVEQRDKVEEHVVEGQVFEGTSVTRLRQLTIKFDTYKKRYEMNIKQCLRVMSNMITQLKSAGHILSDEQQVQAVIRSLPNSLEHLKINLTHNDSIKSFSNVSRHVELEDERLGAAKAVSNAFMVESSHKNSSGFKNKKK</sequence>